<name>A0AAV5KK95_9ROSI</name>
<reference evidence="2 3" key="1">
    <citation type="journal article" date="2021" name="Commun. Biol.">
        <title>The genome of Shorea leprosula (Dipterocarpaceae) highlights the ecological relevance of drought in aseasonal tropical rainforests.</title>
        <authorList>
            <person name="Ng K.K.S."/>
            <person name="Kobayashi M.J."/>
            <person name="Fawcett J.A."/>
            <person name="Hatakeyama M."/>
            <person name="Paape T."/>
            <person name="Ng C.H."/>
            <person name="Ang C.C."/>
            <person name="Tnah L.H."/>
            <person name="Lee C.T."/>
            <person name="Nishiyama T."/>
            <person name="Sese J."/>
            <person name="O'Brien M.J."/>
            <person name="Copetti D."/>
            <person name="Mohd Noor M.I."/>
            <person name="Ong R.C."/>
            <person name="Putra M."/>
            <person name="Sireger I.Z."/>
            <person name="Indrioko S."/>
            <person name="Kosugi Y."/>
            <person name="Izuno A."/>
            <person name="Isagi Y."/>
            <person name="Lee S.L."/>
            <person name="Shimizu K.K."/>
        </authorList>
    </citation>
    <scope>NUCLEOTIDE SEQUENCE [LARGE SCALE GENOMIC DNA]</scope>
    <source>
        <strain evidence="2">214</strain>
    </source>
</reference>
<protein>
    <submittedName>
        <fullName evidence="2">Uncharacterized protein</fullName>
    </submittedName>
</protein>
<feature type="region of interest" description="Disordered" evidence="1">
    <location>
        <begin position="31"/>
        <end position="98"/>
    </location>
</feature>
<proteinExistence type="predicted"/>
<dbReference type="Proteomes" id="UP001054252">
    <property type="component" value="Unassembled WGS sequence"/>
</dbReference>
<dbReference type="EMBL" id="BPVZ01000067">
    <property type="protein sequence ID" value="GKV25029.1"/>
    <property type="molecule type" value="Genomic_DNA"/>
</dbReference>
<comment type="caution">
    <text evidence="2">The sequence shown here is derived from an EMBL/GenBank/DDBJ whole genome shotgun (WGS) entry which is preliminary data.</text>
</comment>
<evidence type="ECO:0000313" key="2">
    <source>
        <dbReference type="EMBL" id="GKV25029.1"/>
    </source>
</evidence>
<evidence type="ECO:0000313" key="3">
    <source>
        <dbReference type="Proteomes" id="UP001054252"/>
    </source>
</evidence>
<organism evidence="2 3">
    <name type="scientific">Rubroshorea leprosula</name>
    <dbReference type="NCBI Taxonomy" id="152421"/>
    <lineage>
        <taxon>Eukaryota</taxon>
        <taxon>Viridiplantae</taxon>
        <taxon>Streptophyta</taxon>
        <taxon>Embryophyta</taxon>
        <taxon>Tracheophyta</taxon>
        <taxon>Spermatophyta</taxon>
        <taxon>Magnoliopsida</taxon>
        <taxon>eudicotyledons</taxon>
        <taxon>Gunneridae</taxon>
        <taxon>Pentapetalae</taxon>
        <taxon>rosids</taxon>
        <taxon>malvids</taxon>
        <taxon>Malvales</taxon>
        <taxon>Dipterocarpaceae</taxon>
        <taxon>Rubroshorea</taxon>
    </lineage>
</organism>
<feature type="compositionally biased region" description="Basic and acidic residues" evidence="1">
    <location>
        <begin position="80"/>
        <end position="98"/>
    </location>
</feature>
<accession>A0AAV5KK95</accession>
<evidence type="ECO:0000256" key="1">
    <source>
        <dbReference type="SAM" id="MobiDB-lite"/>
    </source>
</evidence>
<keyword evidence="3" id="KW-1185">Reference proteome</keyword>
<dbReference type="AlphaFoldDB" id="A0AAV5KK95"/>
<sequence>MLFNLNLSPIREVRFRSESEIEQELELELELAEDPDYIPPPTSCSESYKTEDMSSEETLSVREVKGLSTSTRDPIVQRPSTERPRVEPMKRRTEDDVVAQKKISIEEQRQERREEVLEFVPRPLLVEINLALWEIKMVTHERGKSCVPLPTQ</sequence>
<gene>
    <name evidence="2" type="ORF">SLEP1_g34537</name>
</gene>